<gene>
    <name evidence="15" type="ORF">CB0940_00587</name>
</gene>
<dbReference type="OrthoDB" id="1470711at2759"/>
<dbReference type="InterPro" id="IPR014017">
    <property type="entry name" value="DNA_helicase_UvrD-like_C"/>
</dbReference>
<dbReference type="GO" id="GO:0005634">
    <property type="term" value="C:nucleus"/>
    <property type="evidence" value="ECO:0007669"/>
    <property type="project" value="TreeGrafter"/>
</dbReference>
<dbReference type="SUPFAM" id="SSF52540">
    <property type="entry name" value="P-loop containing nucleoside triphosphate hydrolases"/>
    <property type="match status" value="1"/>
</dbReference>
<comment type="catalytic activity">
    <reaction evidence="10">
        <text>ATP + H2O = ADP + phosphate + H(+)</text>
        <dbReference type="Rhea" id="RHEA:13065"/>
        <dbReference type="ChEBI" id="CHEBI:15377"/>
        <dbReference type="ChEBI" id="CHEBI:15378"/>
        <dbReference type="ChEBI" id="CHEBI:30616"/>
        <dbReference type="ChEBI" id="CHEBI:43474"/>
        <dbReference type="ChEBI" id="CHEBI:456216"/>
        <dbReference type="EC" id="5.6.2.4"/>
    </reaction>
</comment>
<keyword evidence="3 11" id="KW-0378">Hydrolase</keyword>
<keyword evidence="4 11" id="KW-0347">Helicase</keyword>
<name>A0A2G5I7B8_CERBT</name>
<dbReference type="Proteomes" id="UP000230605">
    <property type="component" value="Chromosome 1"/>
</dbReference>
<evidence type="ECO:0000256" key="4">
    <source>
        <dbReference type="ARBA" id="ARBA00022806"/>
    </source>
</evidence>
<dbReference type="GO" id="GO:0000725">
    <property type="term" value="P:recombinational repair"/>
    <property type="evidence" value="ECO:0007669"/>
    <property type="project" value="TreeGrafter"/>
</dbReference>
<dbReference type="Gene3D" id="1.10.10.160">
    <property type="match status" value="1"/>
</dbReference>
<evidence type="ECO:0000256" key="12">
    <source>
        <dbReference type="SAM" id="MobiDB-lite"/>
    </source>
</evidence>
<keyword evidence="2 11" id="KW-0547">Nucleotide-binding</keyword>
<feature type="compositionally biased region" description="Basic and acidic residues" evidence="12">
    <location>
        <begin position="811"/>
        <end position="822"/>
    </location>
</feature>
<comment type="similarity">
    <text evidence="1">Belongs to the helicase family. UvrD subfamily.</text>
</comment>
<sequence length="1057" mass="116891">MSRRPRFEHHQQHLSHHTTSHVMDNILQGLNPAQKDAVASDSSVLQVLAPPGSGKTKTLTARVAYLIAHRGLQPWNIIVCTFTVKAASEMKERITSFVGPELAKQLKLGTFHSVALRYLNAYGQHIGLPKDFGIADTSDTKAILKRLIKQLGLSIEPGPALGRISSRKVKGEPTKNAPKSVDQQEFTRLFDEYEATLAASNLLDYDDILLRCSFLLKSHPQCVANVQAVLIDEFQDTNNIQYDLMTLFAQRHNVITIVGDPDQSIYGFRAAEIKNLSRMKKQWPDTLTINLEENYRSSGAILHAAQNVIEQDESRPPKKLQATHTFGLRPVLRKLPSATAEADWLVSEIKRTRCISGNMMDLSDYAILLRSAALSRAIETALGNAGLAYRMVGGLRFYDRVEVKLVVDYLRVIHQPDNSEAVERILNVPSRHIGETTIKKWRAEAQSKATSLWSLILGIAQGRHKSETKIMEKTLKGLSSFVDVILSGRKKVESWTLEKDAAPSVVDLINLISQKIKLQSYLRDKFQAEETFEARWTNVEELMAQAAEITKPESLAQVVELDGLPVLDDIEQRLDTDQDLLSSFLDNIALTASAEKKADDENEKVQQITISTIHAAKGLEWPVVFIPACYNGSIPHSRADDNDEERRLLYVGMTRAQALLYLSCPVKNTQRETTDMSSFLTHSGVGSFFEEHGPSLPTAALTSLSITLRKECPDEAKLAEVRKTLERDEDNYWPLNGEEPAEELSKWNRAKPGQSFSHAGFVTAQTHTMTSVQQGFSTATATMPVQQGFVSVAARYDELMEQAQLRKVEKRIEQKQHQDKFESSTSASASAAVPKGRKRQIAGQGSIASFFSNSNNTGTGPAALKKQKSNASVEESDAVLDISHKSTASATTSARPQPLREISNISDTRSTSAAAAGFMTAKQGGLPTHKPRSTPMFTKPASSMQTGRGRQRQNHENNDCTHDEDDDAVQKEETYVFLSSSPAKPEPDHDTKVYSTTASKAEHGSKAGGYSESFQPASTLHATSMSNLAAKSALSQQQRKTLGVRRSMNGWAARMNR</sequence>
<feature type="domain" description="UvrD-like helicase ATP-binding" evidence="13">
    <location>
        <begin position="28"/>
        <end position="298"/>
    </location>
</feature>
<evidence type="ECO:0000313" key="15">
    <source>
        <dbReference type="EMBL" id="PIB00675.1"/>
    </source>
</evidence>
<keyword evidence="7" id="KW-0413">Isomerase</keyword>
<dbReference type="GO" id="GO:0016787">
    <property type="term" value="F:hydrolase activity"/>
    <property type="evidence" value="ECO:0007669"/>
    <property type="project" value="UniProtKB-UniRule"/>
</dbReference>
<dbReference type="AlphaFoldDB" id="A0A2G5I7B8"/>
<dbReference type="Pfam" id="PF00580">
    <property type="entry name" value="UvrD-helicase"/>
    <property type="match status" value="1"/>
</dbReference>
<evidence type="ECO:0000256" key="2">
    <source>
        <dbReference type="ARBA" id="ARBA00022741"/>
    </source>
</evidence>
<feature type="region of interest" description="Disordered" evidence="12">
    <location>
        <begin position="922"/>
        <end position="1014"/>
    </location>
</feature>
<evidence type="ECO:0000256" key="7">
    <source>
        <dbReference type="ARBA" id="ARBA00023235"/>
    </source>
</evidence>
<dbReference type="CDD" id="cd17932">
    <property type="entry name" value="DEXQc_UvrD"/>
    <property type="match status" value="1"/>
</dbReference>
<reference evidence="15 16" key="1">
    <citation type="submission" date="2015-10" db="EMBL/GenBank/DDBJ databases">
        <title>The cercosporin biosynthetic gene cluster was horizontally transferred to several fungal lineages and shown to be expanded in Cercospora beticola based on microsynteny with recipient genomes.</title>
        <authorList>
            <person name="De Jonge R."/>
            <person name="Ebert M.K."/>
            <person name="Suttle J.C."/>
            <person name="Jurick Ii W.M."/>
            <person name="Secor G.A."/>
            <person name="Thomma B.P."/>
            <person name="Van De Peer Y."/>
            <person name="Bolton M.D."/>
        </authorList>
    </citation>
    <scope>NUCLEOTIDE SEQUENCE [LARGE SCALE GENOMIC DNA]</scope>
    <source>
        <strain evidence="15 16">09-40</strain>
    </source>
</reference>
<evidence type="ECO:0000259" key="13">
    <source>
        <dbReference type="PROSITE" id="PS51198"/>
    </source>
</evidence>
<evidence type="ECO:0000256" key="6">
    <source>
        <dbReference type="ARBA" id="ARBA00023125"/>
    </source>
</evidence>
<dbReference type="EC" id="5.6.2.4" evidence="9"/>
<feature type="binding site" evidence="11">
    <location>
        <begin position="49"/>
        <end position="56"/>
    </location>
    <ligand>
        <name>ATP</name>
        <dbReference type="ChEBI" id="CHEBI:30616"/>
    </ligand>
</feature>
<dbReference type="PANTHER" id="PTHR11070:SF2">
    <property type="entry name" value="ATP-DEPENDENT DNA HELICASE SRS2"/>
    <property type="match status" value="1"/>
</dbReference>
<evidence type="ECO:0000256" key="3">
    <source>
        <dbReference type="ARBA" id="ARBA00022801"/>
    </source>
</evidence>
<dbReference type="GO" id="GO:0005524">
    <property type="term" value="F:ATP binding"/>
    <property type="evidence" value="ECO:0007669"/>
    <property type="project" value="UniProtKB-UniRule"/>
</dbReference>
<evidence type="ECO:0000259" key="14">
    <source>
        <dbReference type="PROSITE" id="PS51217"/>
    </source>
</evidence>
<dbReference type="CDD" id="cd18807">
    <property type="entry name" value="SF1_C_UvrD"/>
    <property type="match status" value="1"/>
</dbReference>
<dbReference type="GO" id="GO:0043138">
    <property type="term" value="F:3'-5' DNA helicase activity"/>
    <property type="evidence" value="ECO:0007669"/>
    <property type="project" value="UniProtKB-EC"/>
</dbReference>
<evidence type="ECO:0000313" key="16">
    <source>
        <dbReference type="Proteomes" id="UP000230605"/>
    </source>
</evidence>
<comment type="catalytic activity">
    <reaction evidence="8">
        <text>Couples ATP hydrolysis with the unwinding of duplex DNA by translocating in the 3'-5' direction.</text>
        <dbReference type="EC" id="5.6.2.4"/>
    </reaction>
</comment>
<dbReference type="Gene3D" id="1.10.486.10">
    <property type="entry name" value="PCRA, domain 4"/>
    <property type="match status" value="1"/>
</dbReference>
<dbReference type="InterPro" id="IPR014016">
    <property type="entry name" value="UvrD-like_ATP-bd"/>
</dbReference>
<feature type="region of interest" description="Disordered" evidence="12">
    <location>
        <begin position="811"/>
        <end position="870"/>
    </location>
</feature>
<dbReference type="GO" id="GO:0003677">
    <property type="term" value="F:DNA binding"/>
    <property type="evidence" value="ECO:0007669"/>
    <property type="project" value="UniProtKB-KW"/>
</dbReference>
<dbReference type="PROSITE" id="PS51198">
    <property type="entry name" value="UVRD_HELICASE_ATP_BIND"/>
    <property type="match status" value="1"/>
</dbReference>
<protein>
    <recommendedName>
        <fullName evidence="9">DNA 3'-5' helicase</fullName>
        <ecNumber evidence="9">5.6.2.4</ecNumber>
    </recommendedName>
</protein>
<dbReference type="Gene3D" id="3.40.50.300">
    <property type="entry name" value="P-loop containing nucleotide triphosphate hydrolases"/>
    <property type="match status" value="2"/>
</dbReference>
<organism evidence="15 16">
    <name type="scientific">Cercospora beticola</name>
    <name type="common">Sugarbeet leaf spot fungus</name>
    <dbReference type="NCBI Taxonomy" id="122368"/>
    <lineage>
        <taxon>Eukaryota</taxon>
        <taxon>Fungi</taxon>
        <taxon>Dikarya</taxon>
        <taxon>Ascomycota</taxon>
        <taxon>Pezizomycotina</taxon>
        <taxon>Dothideomycetes</taxon>
        <taxon>Dothideomycetidae</taxon>
        <taxon>Mycosphaerellales</taxon>
        <taxon>Mycosphaerellaceae</taxon>
        <taxon>Cercospora</taxon>
    </lineage>
</organism>
<dbReference type="PROSITE" id="PS51217">
    <property type="entry name" value="UVRD_HELICASE_CTER"/>
    <property type="match status" value="1"/>
</dbReference>
<dbReference type="InterPro" id="IPR027417">
    <property type="entry name" value="P-loop_NTPase"/>
</dbReference>
<accession>A0A2G5I7B8</accession>
<evidence type="ECO:0000256" key="1">
    <source>
        <dbReference type="ARBA" id="ARBA00009922"/>
    </source>
</evidence>
<keyword evidence="5 11" id="KW-0067">ATP-binding</keyword>
<keyword evidence="6" id="KW-0238">DNA-binding</keyword>
<dbReference type="InterPro" id="IPR013986">
    <property type="entry name" value="DExx_box_DNA_helicase_dom_sf"/>
</dbReference>
<dbReference type="PANTHER" id="PTHR11070">
    <property type="entry name" value="UVRD / RECB / PCRA DNA HELICASE FAMILY MEMBER"/>
    <property type="match status" value="1"/>
</dbReference>
<dbReference type="InterPro" id="IPR000212">
    <property type="entry name" value="DNA_helicase_UvrD/REP"/>
</dbReference>
<dbReference type="Pfam" id="PF13361">
    <property type="entry name" value="UvrD_C"/>
    <property type="match status" value="1"/>
</dbReference>
<evidence type="ECO:0000256" key="5">
    <source>
        <dbReference type="ARBA" id="ARBA00022840"/>
    </source>
</evidence>
<dbReference type="EMBL" id="LKMD01000100">
    <property type="protein sequence ID" value="PIB00675.1"/>
    <property type="molecule type" value="Genomic_DNA"/>
</dbReference>
<evidence type="ECO:0000256" key="9">
    <source>
        <dbReference type="ARBA" id="ARBA00034808"/>
    </source>
</evidence>
<evidence type="ECO:0000256" key="11">
    <source>
        <dbReference type="PROSITE-ProRule" id="PRU00560"/>
    </source>
</evidence>
<feature type="compositionally biased region" description="Low complexity" evidence="12">
    <location>
        <begin position="823"/>
        <end position="832"/>
    </location>
</feature>
<proteinExistence type="inferred from homology"/>
<feature type="compositionally biased region" description="Polar residues" evidence="12">
    <location>
        <begin position="846"/>
        <end position="859"/>
    </location>
</feature>
<comment type="caution">
    <text evidence="15">The sequence shown here is derived from an EMBL/GenBank/DDBJ whole genome shotgun (WGS) entry which is preliminary data.</text>
</comment>
<evidence type="ECO:0000256" key="10">
    <source>
        <dbReference type="ARBA" id="ARBA00048988"/>
    </source>
</evidence>
<feature type="domain" description="UvrD-like helicase C-terminal" evidence="14">
    <location>
        <begin position="299"/>
        <end position="618"/>
    </location>
</feature>
<evidence type="ECO:0000256" key="8">
    <source>
        <dbReference type="ARBA" id="ARBA00034617"/>
    </source>
</evidence>